<dbReference type="Proteomes" id="UP001196413">
    <property type="component" value="Unassembled WGS sequence"/>
</dbReference>
<dbReference type="AlphaFoldDB" id="A0AAD5QEP5"/>
<organism evidence="2 3">
    <name type="scientific">Parelaphostrongylus tenuis</name>
    <name type="common">Meningeal worm</name>
    <dbReference type="NCBI Taxonomy" id="148309"/>
    <lineage>
        <taxon>Eukaryota</taxon>
        <taxon>Metazoa</taxon>
        <taxon>Ecdysozoa</taxon>
        <taxon>Nematoda</taxon>
        <taxon>Chromadorea</taxon>
        <taxon>Rhabditida</taxon>
        <taxon>Rhabditina</taxon>
        <taxon>Rhabditomorpha</taxon>
        <taxon>Strongyloidea</taxon>
        <taxon>Metastrongylidae</taxon>
        <taxon>Parelaphostrongylus</taxon>
    </lineage>
</organism>
<evidence type="ECO:0000256" key="1">
    <source>
        <dbReference type="SAM" id="MobiDB-lite"/>
    </source>
</evidence>
<gene>
    <name evidence="2" type="ORF">KIN20_004813</name>
</gene>
<proteinExistence type="predicted"/>
<reference evidence="2" key="1">
    <citation type="submission" date="2021-06" db="EMBL/GenBank/DDBJ databases">
        <title>Parelaphostrongylus tenuis whole genome reference sequence.</title>
        <authorList>
            <person name="Garwood T.J."/>
            <person name="Larsen P.A."/>
            <person name="Fountain-Jones N.M."/>
            <person name="Garbe J.R."/>
            <person name="Macchietto M.G."/>
            <person name="Kania S.A."/>
            <person name="Gerhold R.W."/>
            <person name="Richards J.E."/>
            <person name="Wolf T.M."/>
        </authorList>
    </citation>
    <scope>NUCLEOTIDE SEQUENCE</scope>
    <source>
        <strain evidence="2">MNPRO001-30</strain>
        <tissue evidence="2">Meninges</tissue>
    </source>
</reference>
<evidence type="ECO:0000313" key="3">
    <source>
        <dbReference type="Proteomes" id="UP001196413"/>
    </source>
</evidence>
<accession>A0AAD5QEP5</accession>
<name>A0AAD5QEP5_PARTN</name>
<keyword evidence="3" id="KW-1185">Reference proteome</keyword>
<sequence length="92" mass="9931">MLQGLAVSADEDTGYESDASMVKNVHTSQGSEDDYYGIDDAQRAFSNVDFILGDWITNVQPPTVLPFDAPQQVFSTKLLLGAGNQLISTNCS</sequence>
<evidence type="ECO:0000313" key="2">
    <source>
        <dbReference type="EMBL" id="KAJ1349318.1"/>
    </source>
</evidence>
<dbReference type="EMBL" id="JAHQIW010000644">
    <property type="protein sequence ID" value="KAJ1349318.1"/>
    <property type="molecule type" value="Genomic_DNA"/>
</dbReference>
<comment type="caution">
    <text evidence="2">The sequence shown here is derived from an EMBL/GenBank/DDBJ whole genome shotgun (WGS) entry which is preliminary data.</text>
</comment>
<feature type="region of interest" description="Disordered" evidence="1">
    <location>
        <begin position="1"/>
        <end position="22"/>
    </location>
</feature>
<protein>
    <submittedName>
        <fullName evidence="2">Uncharacterized protein</fullName>
    </submittedName>
</protein>